<evidence type="ECO:0000313" key="2">
    <source>
        <dbReference type="Proteomes" id="UP000002815"/>
    </source>
</evidence>
<dbReference type="PATRIC" id="fig|889204.5.peg.1208"/>
<dbReference type="RefSeq" id="WP_006148371.1">
    <property type="nucleotide sequence ID" value="NZ_AJTA01000038.1"/>
</dbReference>
<protein>
    <submittedName>
        <fullName evidence="1">Uncharacterized protein</fullName>
    </submittedName>
</protein>
<dbReference type="HOGENOM" id="CLU_1420747_0_0_9"/>
<dbReference type="Proteomes" id="UP000002815">
    <property type="component" value="Unassembled WGS sequence"/>
</dbReference>
<keyword evidence="2" id="KW-1185">Reference proteome</keyword>
<dbReference type="AlphaFoldDB" id="E8JZM1"/>
<gene>
    <name evidence="1" type="ORF">HMPREF9423_0684</name>
</gene>
<dbReference type="EMBL" id="AEVD01000005">
    <property type="protein sequence ID" value="EFX37040.1"/>
    <property type="molecule type" value="Genomic_DNA"/>
</dbReference>
<reference evidence="1 2" key="1">
    <citation type="submission" date="2010-12" db="EMBL/GenBank/DDBJ databases">
        <authorList>
            <person name="Muzny D."/>
            <person name="Qin X."/>
            <person name="Deng J."/>
            <person name="Jiang H."/>
            <person name="Liu Y."/>
            <person name="Qu J."/>
            <person name="Song X.-Z."/>
            <person name="Zhang L."/>
            <person name="Thornton R."/>
            <person name="Coyle M."/>
            <person name="Francisco L."/>
            <person name="Jackson L."/>
            <person name="Javaid M."/>
            <person name="Korchina V."/>
            <person name="Kovar C."/>
            <person name="Mata R."/>
            <person name="Mathew T."/>
            <person name="Ngo R."/>
            <person name="Nguyen L."/>
            <person name="Nguyen N."/>
            <person name="Okwuonu G."/>
            <person name="Ongeri F."/>
            <person name="Pham C."/>
            <person name="Simmons D."/>
            <person name="Wilczek-Boney K."/>
            <person name="Hale W."/>
            <person name="Jakkamsetti A."/>
            <person name="Pham P."/>
            <person name="Ruth R."/>
            <person name="San Lucas F."/>
            <person name="Warren J."/>
            <person name="Zhang J."/>
            <person name="Zhao Z."/>
            <person name="Zhou C."/>
            <person name="Zhu D."/>
            <person name="Lee S."/>
            <person name="Bess C."/>
            <person name="Blankenburg K."/>
            <person name="Forbes L."/>
            <person name="Fu Q."/>
            <person name="Gubbala S."/>
            <person name="Hirani K."/>
            <person name="Jayaseelan J.C."/>
            <person name="Lara F."/>
            <person name="Munidasa M."/>
            <person name="Palculict T."/>
            <person name="Patil S."/>
            <person name="Pu L.-L."/>
            <person name="Saada N."/>
            <person name="Tang L."/>
            <person name="Weissenberger G."/>
            <person name="Zhu Y."/>
            <person name="Hemphill L."/>
            <person name="Shang Y."/>
            <person name="Youmans B."/>
            <person name="Ayvaz T."/>
            <person name="Ross M."/>
            <person name="Santibanez J."/>
            <person name="Aqrawi P."/>
            <person name="Gross S."/>
            <person name="Joshi V."/>
            <person name="Fowler G."/>
            <person name="Nazareth L."/>
            <person name="Reid J."/>
            <person name="Worley K."/>
            <person name="Petrosino J."/>
            <person name="Highlander S."/>
            <person name="Gibbs R."/>
        </authorList>
    </citation>
    <scope>NUCLEOTIDE SEQUENCE [LARGE SCALE GENOMIC DNA]</scope>
    <source>
        <strain evidence="1 2">ATCC 700779</strain>
    </source>
</reference>
<name>E8JZM1_9STRE</name>
<accession>E8JZM1</accession>
<organism evidence="1 2">
    <name type="scientific">Streptococcus infantis ATCC 700779</name>
    <dbReference type="NCBI Taxonomy" id="889204"/>
    <lineage>
        <taxon>Bacteria</taxon>
        <taxon>Bacillati</taxon>
        <taxon>Bacillota</taxon>
        <taxon>Bacilli</taxon>
        <taxon>Lactobacillales</taxon>
        <taxon>Streptococcaceae</taxon>
        <taxon>Streptococcus</taxon>
    </lineage>
</organism>
<evidence type="ECO:0000313" key="1">
    <source>
        <dbReference type="EMBL" id="EFX37040.1"/>
    </source>
</evidence>
<comment type="caution">
    <text evidence="1">The sequence shown here is derived from an EMBL/GenBank/DDBJ whole genome shotgun (WGS) entry which is preliminary data.</text>
</comment>
<proteinExistence type="predicted"/>
<sequence>MYLNISNYDYRFFIIDSNRLEVSMKKNSSLRTKNILSFWEKNIEHYITLCKEGSLFSIQDINSGEFSFYINEENIPNNWSSKRAFSDFYFNIQPETRLWIVNGSELYNWKYNNFKESNQITIEIDGDSKLIAHRIELEIGTYALNISVLNNMQYNKQEKKLPEFGFLINFKRVNIKNIENYPTEFDFNGRN</sequence>